<dbReference type="RefSeq" id="WP_092377756.1">
    <property type="nucleotide sequence ID" value="NZ_FORX01000019.1"/>
</dbReference>
<organism evidence="1 2">
    <name type="scientific">Desulfomicrobium apsheronum</name>
    <dbReference type="NCBI Taxonomy" id="52560"/>
    <lineage>
        <taxon>Bacteria</taxon>
        <taxon>Pseudomonadati</taxon>
        <taxon>Thermodesulfobacteriota</taxon>
        <taxon>Desulfovibrionia</taxon>
        <taxon>Desulfovibrionales</taxon>
        <taxon>Desulfomicrobiaceae</taxon>
        <taxon>Desulfomicrobium</taxon>
    </lineage>
</organism>
<evidence type="ECO:0000313" key="2">
    <source>
        <dbReference type="Proteomes" id="UP000198635"/>
    </source>
</evidence>
<evidence type="ECO:0000313" key="1">
    <source>
        <dbReference type="EMBL" id="SFK27718.1"/>
    </source>
</evidence>
<accession>A0A1I3Y797</accession>
<dbReference type="AlphaFoldDB" id="A0A1I3Y797"/>
<dbReference type="STRING" id="52560.SAMN04488082_11914"/>
<sequence>MRTYYTADNLHELCDLYDEQLEWDHFRDEPAHIAIAKRLIIQIEHGNNRKILETLLPSLFVRCSEMIAATSWERRNFHEKMEARLEKLQSLLDSPVTSQS</sequence>
<keyword evidence="2" id="KW-1185">Reference proteome</keyword>
<dbReference type="Proteomes" id="UP000198635">
    <property type="component" value="Unassembled WGS sequence"/>
</dbReference>
<reference evidence="2" key="1">
    <citation type="submission" date="2016-10" db="EMBL/GenBank/DDBJ databases">
        <authorList>
            <person name="Varghese N."/>
            <person name="Submissions S."/>
        </authorList>
    </citation>
    <scope>NUCLEOTIDE SEQUENCE [LARGE SCALE GENOMIC DNA]</scope>
    <source>
        <strain evidence="2">DSM 5918</strain>
    </source>
</reference>
<protein>
    <submittedName>
        <fullName evidence="1">Uncharacterized protein</fullName>
    </submittedName>
</protein>
<proteinExistence type="predicted"/>
<gene>
    <name evidence="1" type="ORF">SAMN04488082_11914</name>
</gene>
<name>A0A1I3Y797_9BACT</name>
<dbReference type="EMBL" id="FORX01000019">
    <property type="protein sequence ID" value="SFK27718.1"/>
    <property type="molecule type" value="Genomic_DNA"/>
</dbReference>